<evidence type="ECO:0000313" key="4">
    <source>
        <dbReference type="Proteomes" id="UP000271925"/>
    </source>
</evidence>
<gene>
    <name evidence="3" type="ORF">EHT25_18760</name>
</gene>
<organism evidence="3 4">
    <name type="scientific">Larkinella rosea</name>
    <dbReference type="NCBI Taxonomy" id="2025312"/>
    <lineage>
        <taxon>Bacteria</taxon>
        <taxon>Pseudomonadati</taxon>
        <taxon>Bacteroidota</taxon>
        <taxon>Cytophagia</taxon>
        <taxon>Cytophagales</taxon>
        <taxon>Spirosomataceae</taxon>
        <taxon>Larkinella</taxon>
    </lineage>
</organism>
<evidence type="ECO:0000256" key="1">
    <source>
        <dbReference type="SAM" id="MobiDB-lite"/>
    </source>
</evidence>
<evidence type="ECO:0000313" key="3">
    <source>
        <dbReference type="EMBL" id="RRB02498.1"/>
    </source>
</evidence>
<evidence type="ECO:0008006" key="5">
    <source>
        <dbReference type="Google" id="ProtNLM"/>
    </source>
</evidence>
<protein>
    <recommendedName>
        <fullName evidence="5">HmuY protein</fullName>
    </recommendedName>
</protein>
<proteinExistence type="predicted"/>
<dbReference type="EMBL" id="RQJO01000009">
    <property type="protein sequence ID" value="RRB02498.1"/>
    <property type="molecule type" value="Genomic_DNA"/>
</dbReference>
<feature type="signal peptide" evidence="2">
    <location>
        <begin position="1"/>
        <end position="31"/>
    </location>
</feature>
<accession>A0A3P1BN76</accession>
<sequence>MPKKLDKTVKKNSLLFSLLVGAALLDQPLQAQSLKIDTVNDLPADPASNDPQSGRPMGSTNRFTFFSFKNGKQVPNSDSATSKWDIGIRATTIIVNGGTGRAGQGGAYIYSGKFESLTAVPDNATFVGDENANKLAIPTGSGNGWYTYGGGVISPTDDKVLVIRTGEGKYAKVQILGYYKGGPDGPGNESRFYTFRYVYQPDGSKKLN</sequence>
<name>A0A3P1BN76_9BACT</name>
<dbReference type="OrthoDB" id="5510929at2"/>
<dbReference type="InterPro" id="IPR025921">
    <property type="entry name" value="HmuY"/>
</dbReference>
<feature type="region of interest" description="Disordered" evidence="1">
    <location>
        <begin position="40"/>
        <end position="59"/>
    </location>
</feature>
<evidence type="ECO:0000256" key="2">
    <source>
        <dbReference type="SAM" id="SignalP"/>
    </source>
</evidence>
<keyword evidence="2" id="KW-0732">Signal</keyword>
<dbReference type="AlphaFoldDB" id="A0A3P1BN76"/>
<comment type="caution">
    <text evidence="3">The sequence shown here is derived from an EMBL/GenBank/DDBJ whole genome shotgun (WGS) entry which is preliminary data.</text>
</comment>
<dbReference type="CDD" id="cd12105">
    <property type="entry name" value="HmuY"/>
    <property type="match status" value="1"/>
</dbReference>
<dbReference type="Pfam" id="PF14064">
    <property type="entry name" value="HmuY"/>
    <property type="match status" value="1"/>
</dbReference>
<keyword evidence="4" id="KW-1185">Reference proteome</keyword>
<dbReference type="Proteomes" id="UP000271925">
    <property type="component" value="Unassembled WGS sequence"/>
</dbReference>
<feature type="chain" id="PRO_5018075289" description="HmuY protein" evidence="2">
    <location>
        <begin position="32"/>
        <end position="208"/>
    </location>
</feature>
<reference evidence="3 4" key="1">
    <citation type="submission" date="2018-11" db="EMBL/GenBank/DDBJ databases">
        <authorList>
            <person name="Zhou Z."/>
            <person name="Wang G."/>
        </authorList>
    </citation>
    <scope>NUCLEOTIDE SEQUENCE [LARGE SCALE GENOMIC DNA]</scope>
    <source>
        <strain evidence="3 4">KCTC52004</strain>
    </source>
</reference>